<dbReference type="PATRIC" id="fig|1300341.3.peg.2269"/>
<protein>
    <recommendedName>
        <fullName evidence="4">Carboxypeptidase-like regulatory domain-containing protein</fullName>
    </recommendedName>
</protein>
<gene>
    <name evidence="2" type="ORF">I595_2092</name>
</gene>
<dbReference type="InterPro" id="IPR008969">
    <property type="entry name" value="CarboxyPept-like_regulatory"/>
</dbReference>
<reference evidence="2 3" key="1">
    <citation type="submission" date="2015-09" db="EMBL/GenBank/DDBJ databases">
        <title>Genome sequence of the marine flavobacterium Croceitalea dokdonensis DOKDO 023 that contains proton- and sodium-pumping rhodopsins.</title>
        <authorList>
            <person name="Kwon S.-K."/>
            <person name="Lee H.K."/>
            <person name="Kwak M.-J."/>
            <person name="Kim J.F."/>
        </authorList>
    </citation>
    <scope>NUCLEOTIDE SEQUENCE [LARGE SCALE GENOMIC DNA]</scope>
    <source>
        <strain evidence="2 3">DOKDO 023</strain>
    </source>
</reference>
<dbReference type="Proteomes" id="UP000050280">
    <property type="component" value="Unassembled WGS sequence"/>
</dbReference>
<sequence>MKLVPLLFFLLASAGSAQNVDFEGTVLDAKTKVPLPYVNLSFLGTLKGTSTGETGEFSIEISKSLLEGEIHISSLGYKDTIVNAAQLYKVRRLLMTEDVFELNEVVISKDYGASKVLNPILSRGISSGFNSSSTPWIVALYFPNIGASKKKVEKVNIFFRDNPYFKRDRAKFRLRFFGVDATTKKPSKDLIQKSLVLEAVKGQSYTTIDLTGLQLQIPRQGMFVGLEWLFVPYNWYPKSEKDQVTQKSKLEDRFAPTFGGVYSKNSNLKVMVYGMGQWQDFEVRSKIQGQHLIPAVSVKITEH</sequence>
<dbReference type="OrthoDB" id="914976at2"/>
<evidence type="ECO:0008006" key="4">
    <source>
        <dbReference type="Google" id="ProtNLM"/>
    </source>
</evidence>
<dbReference type="AlphaFoldDB" id="A0A0P7A533"/>
<dbReference type="Pfam" id="PF13715">
    <property type="entry name" value="CarbopepD_reg_2"/>
    <property type="match status" value="1"/>
</dbReference>
<name>A0A0P7A533_9FLAO</name>
<dbReference type="SUPFAM" id="SSF49464">
    <property type="entry name" value="Carboxypeptidase regulatory domain-like"/>
    <property type="match status" value="1"/>
</dbReference>
<keyword evidence="3" id="KW-1185">Reference proteome</keyword>
<accession>A0A0P7A533</accession>
<evidence type="ECO:0000256" key="1">
    <source>
        <dbReference type="SAM" id="SignalP"/>
    </source>
</evidence>
<proteinExistence type="predicted"/>
<feature type="chain" id="PRO_5006134630" description="Carboxypeptidase-like regulatory domain-containing protein" evidence="1">
    <location>
        <begin position="18"/>
        <end position="303"/>
    </location>
</feature>
<comment type="caution">
    <text evidence="2">The sequence shown here is derived from an EMBL/GenBank/DDBJ whole genome shotgun (WGS) entry which is preliminary data.</text>
</comment>
<dbReference type="STRING" id="1300341.I595_2092"/>
<evidence type="ECO:0000313" key="3">
    <source>
        <dbReference type="Proteomes" id="UP000050280"/>
    </source>
</evidence>
<dbReference type="EMBL" id="LDJX01000004">
    <property type="protein sequence ID" value="KPM31598.1"/>
    <property type="molecule type" value="Genomic_DNA"/>
</dbReference>
<evidence type="ECO:0000313" key="2">
    <source>
        <dbReference type="EMBL" id="KPM31598.1"/>
    </source>
</evidence>
<keyword evidence="1" id="KW-0732">Signal</keyword>
<dbReference type="RefSeq" id="WP_054559199.1">
    <property type="nucleotide sequence ID" value="NZ_LDJX01000004.1"/>
</dbReference>
<feature type="signal peptide" evidence="1">
    <location>
        <begin position="1"/>
        <end position="17"/>
    </location>
</feature>
<organism evidence="2 3">
    <name type="scientific">Croceitalea dokdonensis DOKDO 023</name>
    <dbReference type="NCBI Taxonomy" id="1300341"/>
    <lineage>
        <taxon>Bacteria</taxon>
        <taxon>Pseudomonadati</taxon>
        <taxon>Bacteroidota</taxon>
        <taxon>Flavobacteriia</taxon>
        <taxon>Flavobacteriales</taxon>
        <taxon>Flavobacteriaceae</taxon>
        <taxon>Croceitalea</taxon>
    </lineage>
</organism>